<dbReference type="InterPro" id="IPR050689">
    <property type="entry name" value="FKBP-type_PPIase"/>
</dbReference>
<evidence type="ECO:0000256" key="4">
    <source>
        <dbReference type="PROSITE-ProRule" id="PRU00277"/>
    </source>
</evidence>
<comment type="similarity">
    <text evidence="5">Belongs to the FKBP-type PPIase family.</text>
</comment>
<dbReference type="InterPro" id="IPR046357">
    <property type="entry name" value="PPIase_dom_sf"/>
</dbReference>
<accession>A0ABU8NUH9</accession>
<name>A0ABU8NUH9_9SPHI</name>
<dbReference type="EMBL" id="JBBEUB010000018">
    <property type="protein sequence ID" value="MEJ2905914.1"/>
    <property type="molecule type" value="Genomic_DNA"/>
</dbReference>
<dbReference type="Pfam" id="PF00254">
    <property type="entry name" value="FKBP_C"/>
    <property type="match status" value="1"/>
</dbReference>
<dbReference type="EC" id="5.2.1.8" evidence="5"/>
<keyword evidence="2 4" id="KW-0697">Rotamase</keyword>
<dbReference type="Gene3D" id="3.10.50.40">
    <property type="match status" value="2"/>
</dbReference>
<organism evidence="7 8">
    <name type="scientific">Pedobacter panaciterrae</name>
    <dbReference type="NCBI Taxonomy" id="363849"/>
    <lineage>
        <taxon>Bacteria</taxon>
        <taxon>Pseudomonadati</taxon>
        <taxon>Bacteroidota</taxon>
        <taxon>Sphingobacteriia</taxon>
        <taxon>Sphingobacteriales</taxon>
        <taxon>Sphingobacteriaceae</taxon>
        <taxon>Pedobacter</taxon>
    </lineage>
</organism>
<evidence type="ECO:0000259" key="6">
    <source>
        <dbReference type="PROSITE" id="PS50059"/>
    </source>
</evidence>
<gene>
    <name evidence="7" type="ORF">WAE58_25940</name>
</gene>
<dbReference type="PROSITE" id="PS50059">
    <property type="entry name" value="FKBP_PPIASE"/>
    <property type="match status" value="2"/>
</dbReference>
<dbReference type="InterPro" id="IPR001179">
    <property type="entry name" value="PPIase_FKBP_dom"/>
</dbReference>
<comment type="catalytic activity">
    <reaction evidence="1 4 5">
        <text>[protein]-peptidylproline (omega=180) = [protein]-peptidylproline (omega=0)</text>
        <dbReference type="Rhea" id="RHEA:16237"/>
        <dbReference type="Rhea" id="RHEA-COMP:10747"/>
        <dbReference type="Rhea" id="RHEA-COMP:10748"/>
        <dbReference type="ChEBI" id="CHEBI:83833"/>
        <dbReference type="ChEBI" id="CHEBI:83834"/>
        <dbReference type="EC" id="5.2.1.8"/>
    </reaction>
</comment>
<evidence type="ECO:0000256" key="3">
    <source>
        <dbReference type="ARBA" id="ARBA00023235"/>
    </source>
</evidence>
<evidence type="ECO:0000256" key="5">
    <source>
        <dbReference type="RuleBase" id="RU003915"/>
    </source>
</evidence>
<evidence type="ECO:0000313" key="8">
    <source>
        <dbReference type="Proteomes" id="UP001378956"/>
    </source>
</evidence>
<evidence type="ECO:0000256" key="2">
    <source>
        <dbReference type="ARBA" id="ARBA00023110"/>
    </source>
</evidence>
<evidence type="ECO:0000313" key="7">
    <source>
        <dbReference type="EMBL" id="MEJ2905914.1"/>
    </source>
</evidence>
<dbReference type="PANTHER" id="PTHR10516">
    <property type="entry name" value="PEPTIDYL-PROLYL CIS-TRANS ISOMERASE"/>
    <property type="match status" value="1"/>
</dbReference>
<keyword evidence="3 4" id="KW-0413">Isomerase</keyword>
<sequence length="308" mass="33461">MLKKITSYTFLLVGLILLNSCKKEYESIQSIDDTKIKDYISSNNITDAIEDPDKTGFYYQIKTQGTGELFKTTDSVLYSVSVKSLLNGTNYHTTPAISNLGTYVGYASSFSYSGGTSVGSVGIQLPSLRKVLQTLKPGGVARILLPSYLAFGKNGTTVLNIPSNENIEFTVTTYPEKSQRLLDDRRIREFIQSKGLTATKDPSTGVYYSVIQAGTGTEVIDLNTTLKAKYTGRTFDGTSFDSNTDGTFSTTLLQVISGWEVLTKFTKGAKVRIFIPSSEAYGTAGSSTGTIPPNACLDFDIEIVDVTN</sequence>
<reference evidence="7 8" key="1">
    <citation type="submission" date="2024-03" db="EMBL/GenBank/DDBJ databases">
        <title>Sequence of Lycoming College Course Isolates.</title>
        <authorList>
            <person name="Plotts O."/>
            <person name="Newman J."/>
        </authorList>
    </citation>
    <scope>NUCLEOTIDE SEQUENCE [LARGE SCALE GENOMIC DNA]</scope>
    <source>
        <strain evidence="7 8">CJB-3</strain>
    </source>
</reference>
<dbReference type="RefSeq" id="WP_172660461.1">
    <property type="nucleotide sequence ID" value="NZ_JABMKW010000014.1"/>
</dbReference>
<protein>
    <recommendedName>
        <fullName evidence="5">Peptidyl-prolyl cis-trans isomerase</fullName>
        <ecNumber evidence="5">5.2.1.8</ecNumber>
    </recommendedName>
</protein>
<comment type="caution">
    <text evidence="7">The sequence shown here is derived from an EMBL/GenBank/DDBJ whole genome shotgun (WGS) entry which is preliminary data.</text>
</comment>
<feature type="domain" description="PPIase FKBP-type" evidence="6">
    <location>
        <begin position="71"/>
        <end position="177"/>
    </location>
</feature>
<dbReference type="PANTHER" id="PTHR10516:SF443">
    <property type="entry name" value="FK506-BINDING PROTEIN 59-RELATED"/>
    <property type="match status" value="1"/>
</dbReference>
<keyword evidence="8" id="KW-1185">Reference proteome</keyword>
<proteinExistence type="inferred from homology"/>
<dbReference type="Proteomes" id="UP001378956">
    <property type="component" value="Unassembled WGS sequence"/>
</dbReference>
<dbReference type="SUPFAM" id="SSF54534">
    <property type="entry name" value="FKBP-like"/>
    <property type="match status" value="2"/>
</dbReference>
<dbReference type="GO" id="GO:0003755">
    <property type="term" value="F:peptidyl-prolyl cis-trans isomerase activity"/>
    <property type="evidence" value="ECO:0007669"/>
    <property type="project" value="UniProtKB-EC"/>
</dbReference>
<evidence type="ECO:0000256" key="1">
    <source>
        <dbReference type="ARBA" id="ARBA00000971"/>
    </source>
</evidence>
<feature type="domain" description="PPIase FKBP-type" evidence="6">
    <location>
        <begin position="223"/>
        <end position="307"/>
    </location>
</feature>